<accession>A0A7S3P495</accession>
<proteinExistence type="predicted"/>
<dbReference type="InterPro" id="IPR001846">
    <property type="entry name" value="VWF_type-D"/>
</dbReference>
<keyword evidence="2" id="KW-0325">Glycoprotein</keyword>
<feature type="region of interest" description="Disordered" evidence="3">
    <location>
        <begin position="237"/>
        <end position="336"/>
    </location>
</feature>
<evidence type="ECO:0000256" key="3">
    <source>
        <dbReference type="SAM" id="MobiDB-lite"/>
    </source>
</evidence>
<protein>
    <recommendedName>
        <fullName evidence="5">VWFD domain-containing protein</fullName>
    </recommendedName>
</protein>
<feature type="signal peptide" evidence="4">
    <location>
        <begin position="1"/>
        <end position="16"/>
    </location>
</feature>
<evidence type="ECO:0000313" key="6">
    <source>
        <dbReference type="EMBL" id="CAE0402274.1"/>
    </source>
</evidence>
<evidence type="ECO:0000256" key="2">
    <source>
        <dbReference type="ARBA" id="ARBA00023180"/>
    </source>
</evidence>
<dbReference type="PANTHER" id="PTHR11339:SF386">
    <property type="entry name" value="HEMOLECTIN, ISOFORM A"/>
    <property type="match status" value="1"/>
</dbReference>
<organism evidence="6">
    <name type="scientific">Amphora coffeiformis</name>
    <dbReference type="NCBI Taxonomy" id="265554"/>
    <lineage>
        <taxon>Eukaryota</taxon>
        <taxon>Sar</taxon>
        <taxon>Stramenopiles</taxon>
        <taxon>Ochrophyta</taxon>
        <taxon>Bacillariophyta</taxon>
        <taxon>Bacillariophyceae</taxon>
        <taxon>Bacillariophycidae</taxon>
        <taxon>Thalassiophysales</taxon>
        <taxon>Catenulaceae</taxon>
        <taxon>Amphora</taxon>
    </lineage>
</organism>
<dbReference type="PANTHER" id="PTHR11339">
    <property type="entry name" value="EXTRACELLULAR MATRIX GLYCOPROTEIN RELATED"/>
    <property type="match status" value="1"/>
</dbReference>
<dbReference type="InterPro" id="IPR050780">
    <property type="entry name" value="Mucin_vWF_Thrombospondin_sf"/>
</dbReference>
<dbReference type="GO" id="GO:0005615">
    <property type="term" value="C:extracellular space"/>
    <property type="evidence" value="ECO:0007669"/>
    <property type="project" value="TreeGrafter"/>
</dbReference>
<dbReference type="EMBL" id="HBIM01000655">
    <property type="protein sequence ID" value="CAE0402274.1"/>
    <property type="molecule type" value="Transcribed_RNA"/>
</dbReference>
<evidence type="ECO:0000256" key="4">
    <source>
        <dbReference type="SAM" id="SignalP"/>
    </source>
</evidence>
<keyword evidence="1" id="KW-1015">Disulfide bond</keyword>
<sequence length="589" mass="65399">MKRAILFFSFISFAAATVPCGRQVLDFDSHGEKRGQYLNHNIYRNMGIESIACSSREIGPNGKCRIFDTNVPVGQWAADRGGPCNCGPKWMKFPNTCDNIAPNRCGDPDLNPPGQNLDNILIIDECTDPTDPPDDTDSGGCFIFKFAERTTIHTIAFIDTEEKARPDIKFTRWNWKETVYGPYTANNGYAEKSFQKDNIVRELQICLHGSGAIGWIDFTVNECSTTTTAATIATRETTTTTEATTPTTTTVVETTATRDTTTTTEATTPTTTTTVVETTATRDTTTTTEATTPTTTTVVETTATRDTTTTTTEATPTTTTTTPNFTPATGANGDPHIHRWNNDRYTFQGECDLVLVHSGTFHDQGLDLQLRTTIKGDYSYIEAVALRLGQHVLEFRKESVLLDGVEFKNQDLPVTFGSRYTYDLTYRIEPNRQGTREKKFYMLQLGDDSSMELKFYRHFGSVSISGHPIDFGDAVGLSGTFPDGDMLGRDGRPMKKTDEYGFEWQVDPEHDPILFRDTRAPQLPFEKCRMPTVTKSIRRQLRGASKLLYKQAKKACRAQTGADLEACIDDVLAVGDLGLGEEWTVPVLD</sequence>
<feature type="compositionally biased region" description="Low complexity" evidence="3">
    <location>
        <begin position="237"/>
        <end position="322"/>
    </location>
</feature>
<evidence type="ECO:0000259" key="5">
    <source>
        <dbReference type="PROSITE" id="PS51233"/>
    </source>
</evidence>
<feature type="chain" id="PRO_5030957389" description="VWFD domain-containing protein" evidence="4">
    <location>
        <begin position="17"/>
        <end position="589"/>
    </location>
</feature>
<dbReference type="PROSITE" id="PS51233">
    <property type="entry name" value="VWFD"/>
    <property type="match status" value="1"/>
</dbReference>
<dbReference type="GO" id="GO:0031012">
    <property type="term" value="C:extracellular matrix"/>
    <property type="evidence" value="ECO:0007669"/>
    <property type="project" value="TreeGrafter"/>
</dbReference>
<gene>
    <name evidence="6" type="ORF">ACOF00016_LOCUS568</name>
</gene>
<keyword evidence="4" id="KW-0732">Signal</keyword>
<reference evidence="6" key="1">
    <citation type="submission" date="2021-01" db="EMBL/GenBank/DDBJ databases">
        <authorList>
            <person name="Corre E."/>
            <person name="Pelletier E."/>
            <person name="Niang G."/>
            <person name="Scheremetjew M."/>
            <person name="Finn R."/>
            <person name="Kale V."/>
            <person name="Holt S."/>
            <person name="Cochrane G."/>
            <person name="Meng A."/>
            <person name="Brown T."/>
            <person name="Cohen L."/>
        </authorList>
    </citation>
    <scope>NUCLEOTIDE SEQUENCE</scope>
    <source>
        <strain evidence="6">CCMP127</strain>
    </source>
</reference>
<name>A0A7S3P495_9STRA</name>
<dbReference type="AlphaFoldDB" id="A0A7S3P495"/>
<evidence type="ECO:0000256" key="1">
    <source>
        <dbReference type="ARBA" id="ARBA00023157"/>
    </source>
</evidence>
<feature type="domain" description="VWFD" evidence="5">
    <location>
        <begin position="327"/>
        <end position="512"/>
    </location>
</feature>